<dbReference type="Proteomes" id="UP001186118">
    <property type="component" value="Unassembled WGS sequence"/>
</dbReference>
<evidence type="ECO:0000256" key="2">
    <source>
        <dbReference type="ARBA" id="ARBA00022801"/>
    </source>
</evidence>
<dbReference type="GO" id="GO:0003676">
    <property type="term" value="F:nucleic acid binding"/>
    <property type="evidence" value="ECO:0007669"/>
    <property type="project" value="InterPro"/>
</dbReference>
<evidence type="ECO:0000256" key="3">
    <source>
        <dbReference type="ARBA" id="ARBA00038412"/>
    </source>
</evidence>
<dbReference type="EMBL" id="JAGQEX010000007">
    <property type="protein sequence ID" value="MDV5976706.1"/>
    <property type="molecule type" value="Genomic_DNA"/>
</dbReference>
<reference evidence="6" key="1">
    <citation type="submission" date="2021-04" db="EMBL/GenBank/DDBJ databases">
        <title>Draft genomes of 20 S. canis strains.</title>
        <authorList>
            <person name="Pagnossin D."/>
            <person name="Weir W."/>
            <person name="Smith A."/>
            <person name="Ure R."/>
            <person name="Oravcova K."/>
        </authorList>
    </citation>
    <scope>NUCLEOTIDE SEQUENCE</scope>
    <source>
        <strain evidence="6">284</strain>
    </source>
</reference>
<dbReference type="AlphaFoldDB" id="A0AAE4Q7U4"/>
<comment type="caution">
    <text evidence="6">The sequence shown here is derived from an EMBL/GenBank/DDBJ whole genome shotgun (WGS) entry which is preliminary data.</text>
</comment>
<dbReference type="PANTHER" id="PTHR41286:SF1">
    <property type="entry name" value="HNH NUCLEASE YAJD-RELATED"/>
    <property type="match status" value="1"/>
</dbReference>
<dbReference type="Pfam" id="PF01844">
    <property type="entry name" value="HNH"/>
    <property type="match status" value="1"/>
</dbReference>
<dbReference type="GO" id="GO:0005829">
    <property type="term" value="C:cytosol"/>
    <property type="evidence" value="ECO:0007669"/>
    <property type="project" value="TreeGrafter"/>
</dbReference>
<keyword evidence="1" id="KW-0540">Nuclease</keyword>
<name>A0AAE4Q7U4_STRCB</name>
<dbReference type="RefSeq" id="WP_159323128.1">
    <property type="nucleotide sequence ID" value="NZ_JAUCPJ010000012.1"/>
</dbReference>
<evidence type="ECO:0000256" key="1">
    <source>
        <dbReference type="ARBA" id="ARBA00022722"/>
    </source>
</evidence>
<comment type="similarity">
    <text evidence="3">Belongs to the HNH nuclease family.</text>
</comment>
<keyword evidence="6" id="KW-0255">Endonuclease</keyword>
<protein>
    <recommendedName>
        <fullName evidence="4">Putative HNH nuclease YajD</fullName>
    </recommendedName>
</protein>
<dbReference type="PANTHER" id="PTHR41286">
    <property type="entry name" value="HNH NUCLEASE YAJD-RELATED"/>
    <property type="match status" value="1"/>
</dbReference>
<organism evidence="6 7">
    <name type="scientific">Streptococcus canis</name>
    <dbReference type="NCBI Taxonomy" id="1329"/>
    <lineage>
        <taxon>Bacteria</taxon>
        <taxon>Bacillati</taxon>
        <taxon>Bacillota</taxon>
        <taxon>Bacilli</taxon>
        <taxon>Lactobacillales</taxon>
        <taxon>Streptococcaceae</taxon>
        <taxon>Streptococcus</taxon>
    </lineage>
</organism>
<evidence type="ECO:0000256" key="4">
    <source>
        <dbReference type="ARBA" id="ARBA00040194"/>
    </source>
</evidence>
<feature type="domain" description="HNH" evidence="5">
    <location>
        <begin position="45"/>
        <end position="92"/>
    </location>
</feature>
<evidence type="ECO:0000313" key="6">
    <source>
        <dbReference type="EMBL" id="MDV5976706.1"/>
    </source>
</evidence>
<dbReference type="InterPro" id="IPR002711">
    <property type="entry name" value="HNH"/>
</dbReference>
<dbReference type="GO" id="GO:0016787">
    <property type="term" value="F:hydrolase activity"/>
    <property type="evidence" value="ECO:0007669"/>
    <property type="project" value="UniProtKB-KW"/>
</dbReference>
<sequence>MNLMTPEILEHLKLLIAEDRVKEFYWTKEWRLIRKVRRRKDSNECQRCKRDGRYSPAEMVHHKNEVRYHPEQALDLDNTECLCNSCHNKEHPEKLHGYKKKKFDNEERW</sequence>
<dbReference type="GO" id="GO:0008270">
    <property type="term" value="F:zinc ion binding"/>
    <property type="evidence" value="ECO:0007669"/>
    <property type="project" value="InterPro"/>
</dbReference>
<accession>A0AAE4Q7U4</accession>
<gene>
    <name evidence="6" type="ORF">KB584_04400</name>
</gene>
<evidence type="ECO:0000313" key="7">
    <source>
        <dbReference type="Proteomes" id="UP001186118"/>
    </source>
</evidence>
<dbReference type="GO" id="GO:0004519">
    <property type="term" value="F:endonuclease activity"/>
    <property type="evidence" value="ECO:0007669"/>
    <property type="project" value="UniProtKB-KW"/>
</dbReference>
<keyword evidence="2" id="KW-0378">Hydrolase</keyword>
<evidence type="ECO:0000259" key="5">
    <source>
        <dbReference type="Pfam" id="PF01844"/>
    </source>
</evidence>
<proteinExistence type="inferred from homology"/>